<comment type="caution">
    <text evidence="1">The sequence shown here is derived from an EMBL/GenBank/DDBJ whole genome shotgun (WGS) entry which is preliminary data.</text>
</comment>
<protein>
    <submittedName>
        <fullName evidence="1">Uncharacterized protein</fullName>
    </submittedName>
</protein>
<accession>A0ABQ9TNN7</accession>
<keyword evidence="2" id="KW-1185">Reference proteome</keyword>
<proteinExistence type="predicted"/>
<evidence type="ECO:0000313" key="1">
    <source>
        <dbReference type="EMBL" id="KAK2086351.1"/>
    </source>
</evidence>
<reference evidence="1 2" key="1">
    <citation type="submission" date="2023-05" db="EMBL/GenBank/DDBJ databases">
        <title>B98-5 Cell Line De Novo Hybrid Assembly: An Optical Mapping Approach.</title>
        <authorList>
            <person name="Kananen K."/>
            <person name="Auerbach J.A."/>
            <person name="Kautto E."/>
            <person name="Blachly J.S."/>
        </authorList>
    </citation>
    <scope>NUCLEOTIDE SEQUENCE [LARGE SCALE GENOMIC DNA]</scope>
    <source>
        <strain evidence="1">B95-8</strain>
        <tissue evidence="1">Cell line</tissue>
    </source>
</reference>
<gene>
    <name evidence="1" type="ORF">P7K49_035776</name>
</gene>
<name>A0ABQ9TNN7_SAGOE</name>
<evidence type="ECO:0000313" key="2">
    <source>
        <dbReference type="Proteomes" id="UP001266305"/>
    </source>
</evidence>
<sequence>MQSMYKVSGAATKTRLQQVNWLELTDSKSSWPKLMSGILKQKEESRERKWTWMTARGPGAEAKTYHTEADRS</sequence>
<dbReference type="EMBL" id="JASSZA010000020">
    <property type="protein sequence ID" value="KAK2086351.1"/>
    <property type="molecule type" value="Genomic_DNA"/>
</dbReference>
<organism evidence="1 2">
    <name type="scientific">Saguinus oedipus</name>
    <name type="common">Cotton-top tamarin</name>
    <name type="synonym">Oedipomidas oedipus</name>
    <dbReference type="NCBI Taxonomy" id="9490"/>
    <lineage>
        <taxon>Eukaryota</taxon>
        <taxon>Metazoa</taxon>
        <taxon>Chordata</taxon>
        <taxon>Craniata</taxon>
        <taxon>Vertebrata</taxon>
        <taxon>Euteleostomi</taxon>
        <taxon>Mammalia</taxon>
        <taxon>Eutheria</taxon>
        <taxon>Euarchontoglires</taxon>
        <taxon>Primates</taxon>
        <taxon>Haplorrhini</taxon>
        <taxon>Platyrrhini</taxon>
        <taxon>Cebidae</taxon>
        <taxon>Callitrichinae</taxon>
        <taxon>Saguinus</taxon>
    </lineage>
</organism>
<feature type="non-terminal residue" evidence="1">
    <location>
        <position position="72"/>
    </location>
</feature>
<dbReference type="Proteomes" id="UP001266305">
    <property type="component" value="Unassembled WGS sequence"/>
</dbReference>